<evidence type="ECO:0008006" key="3">
    <source>
        <dbReference type="Google" id="ProtNLM"/>
    </source>
</evidence>
<dbReference type="HOGENOM" id="CLU_609017_0_0_1"/>
<sequence length="450" mass="51107">MTTICACSSIFVLASIALSSIGILVSMDVVRNMQSFEDEAYLLQGSLFLDKRSSDYGQSDTGIQKTAFELDTRVEQYPIRRASYEIPGRNFQNLSVAPETFRKPFWSNSSSFDIDAPTILVQLGGELANQLGYIARASGLVWWLAREYGVNANVVLRRQESTTTKWIRARTDVTRCFPYLRDLNFEAGYTDEITQEISFLKDPALQSNSTSARLIEARREGEYDETLQSFLSLYAQNHTNMGKRNGYVNKPILVSKKMSGKDLIVDKYYEDIRRIYHFDESCCVDVPDADESIFHFRNFVSEDSRLGNDVTCKELAPDQVANELFAHLNPGDKVAITSRYPDDFRTRMIVEAFEKRNIRVRVVGPRSGVADFCFLMHAQKELVGTAKSSFLIWAGLLGNATKVRAYTVNTSGEQGTFNRYKYTHPELKSRFRFELYAANISVSDLVLPKM</sequence>
<dbReference type="KEGG" id="pti:PHATR_43823"/>
<reference evidence="1 2" key="1">
    <citation type="journal article" date="2008" name="Nature">
        <title>The Phaeodactylum genome reveals the evolutionary history of diatom genomes.</title>
        <authorList>
            <person name="Bowler C."/>
            <person name="Allen A.E."/>
            <person name="Badger J.H."/>
            <person name="Grimwood J."/>
            <person name="Jabbari K."/>
            <person name="Kuo A."/>
            <person name="Maheswari U."/>
            <person name="Martens C."/>
            <person name="Maumus F."/>
            <person name="Otillar R.P."/>
            <person name="Rayko E."/>
            <person name="Salamov A."/>
            <person name="Vandepoele K."/>
            <person name="Beszteri B."/>
            <person name="Gruber A."/>
            <person name="Heijde M."/>
            <person name="Katinka M."/>
            <person name="Mock T."/>
            <person name="Valentin K."/>
            <person name="Verret F."/>
            <person name="Berges J.A."/>
            <person name="Brownlee C."/>
            <person name="Cadoret J.P."/>
            <person name="Chiovitti A."/>
            <person name="Choi C.J."/>
            <person name="Coesel S."/>
            <person name="De Martino A."/>
            <person name="Detter J.C."/>
            <person name="Durkin C."/>
            <person name="Falciatore A."/>
            <person name="Fournet J."/>
            <person name="Haruta M."/>
            <person name="Huysman M.J."/>
            <person name="Jenkins B.D."/>
            <person name="Jiroutova K."/>
            <person name="Jorgensen R.E."/>
            <person name="Joubert Y."/>
            <person name="Kaplan A."/>
            <person name="Kroger N."/>
            <person name="Kroth P.G."/>
            <person name="La Roche J."/>
            <person name="Lindquist E."/>
            <person name="Lommer M."/>
            <person name="Martin-Jezequel V."/>
            <person name="Lopez P.J."/>
            <person name="Lucas S."/>
            <person name="Mangogna M."/>
            <person name="McGinnis K."/>
            <person name="Medlin L.K."/>
            <person name="Montsant A."/>
            <person name="Oudot-Le Secq M.P."/>
            <person name="Napoli C."/>
            <person name="Obornik M."/>
            <person name="Parker M.S."/>
            <person name="Petit J.L."/>
            <person name="Porcel B.M."/>
            <person name="Poulsen N."/>
            <person name="Robison M."/>
            <person name="Rychlewski L."/>
            <person name="Rynearson T.A."/>
            <person name="Schmutz J."/>
            <person name="Shapiro H."/>
            <person name="Siaut M."/>
            <person name="Stanley M."/>
            <person name="Sussman M.R."/>
            <person name="Taylor A.R."/>
            <person name="Vardi A."/>
            <person name="von Dassow P."/>
            <person name="Vyverman W."/>
            <person name="Willis A."/>
            <person name="Wyrwicz L.S."/>
            <person name="Rokhsar D.S."/>
            <person name="Weissenbach J."/>
            <person name="Armbrust E.V."/>
            <person name="Green B.R."/>
            <person name="Van de Peer Y."/>
            <person name="Grigoriev I.V."/>
        </authorList>
    </citation>
    <scope>NUCLEOTIDE SEQUENCE [LARGE SCALE GENOMIC DNA]</scope>
    <source>
        <strain evidence="1 2">CCAP 1055/1</strain>
    </source>
</reference>
<name>B5Y4F8_PHATC</name>
<dbReference type="AlphaFoldDB" id="B5Y4F8"/>
<evidence type="ECO:0000313" key="1">
    <source>
        <dbReference type="EMBL" id="ACI65473.1"/>
    </source>
</evidence>
<evidence type="ECO:0000313" key="2">
    <source>
        <dbReference type="Proteomes" id="UP000000759"/>
    </source>
</evidence>
<keyword evidence="2" id="KW-1185">Reference proteome</keyword>
<gene>
    <name evidence="1" type="ORF">PHATR_43823</name>
</gene>
<dbReference type="eggNOG" id="ENOG502SUSC">
    <property type="taxonomic scope" value="Eukaryota"/>
</dbReference>
<dbReference type="Proteomes" id="UP000000759">
    <property type="component" value="Chromosome 3"/>
</dbReference>
<accession>B5Y4F8</accession>
<dbReference type="OrthoDB" id="48529at2759"/>
<dbReference type="EMBL" id="CP001142">
    <property type="protein sequence ID" value="ACI65473.1"/>
    <property type="molecule type" value="Genomic_DNA"/>
</dbReference>
<dbReference type="PaxDb" id="2850-Phatr43823"/>
<dbReference type="RefSeq" id="XP_002186003.1">
    <property type="nucleotide sequence ID" value="XM_002185967.1"/>
</dbReference>
<reference evidence="2" key="2">
    <citation type="submission" date="2008-08" db="EMBL/GenBank/DDBJ databases">
        <authorList>
            <consortium name="Diatom Consortium"/>
            <person name="Grigoriev I."/>
            <person name="Grimwood J."/>
            <person name="Kuo A."/>
            <person name="Otillar R.P."/>
            <person name="Salamov A."/>
            <person name="Detter J.C."/>
            <person name="Lindquist E."/>
            <person name="Shapiro H."/>
            <person name="Lucas S."/>
            <person name="Glavina del Rio T."/>
            <person name="Pitluck S."/>
            <person name="Rokhsar D."/>
            <person name="Bowler C."/>
        </authorList>
    </citation>
    <scope>GENOME REANNOTATION</scope>
    <source>
        <strain evidence="2">CCAP 1055/1</strain>
    </source>
</reference>
<proteinExistence type="predicted"/>
<organism evidence="1 2">
    <name type="scientific">Phaeodactylum tricornutum (strain CCAP 1055/1)</name>
    <dbReference type="NCBI Taxonomy" id="556484"/>
    <lineage>
        <taxon>Eukaryota</taxon>
        <taxon>Sar</taxon>
        <taxon>Stramenopiles</taxon>
        <taxon>Ochrophyta</taxon>
        <taxon>Bacillariophyta</taxon>
        <taxon>Bacillariophyceae</taxon>
        <taxon>Bacillariophycidae</taxon>
        <taxon>Naviculales</taxon>
        <taxon>Phaeodactylaceae</taxon>
        <taxon>Phaeodactylum</taxon>
    </lineage>
</organism>
<dbReference type="InParanoid" id="B5Y4F8"/>
<dbReference type="GeneID" id="7204261"/>
<protein>
    <recommendedName>
        <fullName evidence="3">Fucosyltransferase</fullName>
    </recommendedName>
</protein>